<organism evidence="2 3">
    <name type="scientific">Pontibacter ramchanderi</name>
    <dbReference type="NCBI Taxonomy" id="1179743"/>
    <lineage>
        <taxon>Bacteria</taxon>
        <taxon>Pseudomonadati</taxon>
        <taxon>Bacteroidota</taxon>
        <taxon>Cytophagia</taxon>
        <taxon>Cytophagales</taxon>
        <taxon>Hymenobacteraceae</taxon>
        <taxon>Pontibacter</taxon>
    </lineage>
</organism>
<accession>A0A2N3UBG4</accession>
<dbReference type="RefSeq" id="WP_101444061.1">
    <property type="nucleotide sequence ID" value="NZ_PJMU01000002.1"/>
</dbReference>
<feature type="transmembrane region" description="Helical" evidence="1">
    <location>
        <begin position="21"/>
        <end position="42"/>
    </location>
</feature>
<keyword evidence="3" id="KW-1185">Reference proteome</keyword>
<keyword evidence="1" id="KW-0812">Transmembrane</keyword>
<dbReference type="EMBL" id="PJMU01000002">
    <property type="protein sequence ID" value="PKV66709.1"/>
    <property type="molecule type" value="Genomic_DNA"/>
</dbReference>
<proteinExistence type="predicted"/>
<keyword evidence="1" id="KW-0472">Membrane</keyword>
<dbReference type="Proteomes" id="UP000233782">
    <property type="component" value="Unassembled WGS sequence"/>
</dbReference>
<dbReference type="OrthoDB" id="853563at2"/>
<comment type="caution">
    <text evidence="2">The sequence shown here is derived from an EMBL/GenBank/DDBJ whole genome shotgun (WGS) entry which is preliminary data.</text>
</comment>
<evidence type="ECO:0000256" key="1">
    <source>
        <dbReference type="SAM" id="Phobius"/>
    </source>
</evidence>
<evidence type="ECO:0000313" key="2">
    <source>
        <dbReference type="EMBL" id="PKV66709.1"/>
    </source>
</evidence>
<feature type="transmembrane region" description="Helical" evidence="1">
    <location>
        <begin position="83"/>
        <end position="104"/>
    </location>
</feature>
<feature type="transmembrane region" description="Helical" evidence="1">
    <location>
        <begin position="48"/>
        <end position="71"/>
    </location>
</feature>
<sequence>MATNKGIAVFRALGLGSTRRSILMLVLAWILNVAWLGFNFFWSLVPESVLVAIPVLLLLYGLLALIAYIYWGVKGVREQDEPYANIMVGVIVAITLLYLNYTLLDALLALSR</sequence>
<dbReference type="AlphaFoldDB" id="A0A2N3UBG4"/>
<keyword evidence="1" id="KW-1133">Transmembrane helix</keyword>
<evidence type="ECO:0000313" key="3">
    <source>
        <dbReference type="Proteomes" id="UP000233782"/>
    </source>
</evidence>
<name>A0A2N3UBG4_9BACT</name>
<protein>
    <submittedName>
        <fullName evidence="2">Uncharacterized protein</fullName>
    </submittedName>
</protein>
<reference evidence="2 3" key="1">
    <citation type="submission" date="2017-12" db="EMBL/GenBank/DDBJ databases">
        <title>Genomic Encyclopedia of Type Strains, Phase III (KMG-III): the genomes of soil and plant-associated and newly described type strains.</title>
        <authorList>
            <person name="Whitman W."/>
        </authorList>
    </citation>
    <scope>NUCLEOTIDE SEQUENCE [LARGE SCALE GENOMIC DNA]</scope>
    <source>
        <strain evidence="2 3">LP43</strain>
    </source>
</reference>
<gene>
    <name evidence="2" type="ORF">BD749_1839</name>
</gene>